<reference evidence="2 3" key="1">
    <citation type="journal article" date="2012" name="Nucleic Acids Res.">
        <title>Sequencing of the smallest Apicomplexan genome from the human pathogen Babesia microti.</title>
        <authorList>
            <person name="Cornillot E."/>
            <person name="Hadj-Kaddour K."/>
            <person name="Dassouli A."/>
            <person name="Noel B."/>
            <person name="Ranwez V."/>
            <person name="Vacherie B."/>
            <person name="Augagneur Y."/>
            <person name="Bres V."/>
            <person name="Duclos A."/>
            <person name="Randazzo S."/>
            <person name="Carcy B."/>
            <person name="Debierre-Grockiego F."/>
            <person name="Delbecq S."/>
            <person name="Moubri-Menage K."/>
            <person name="Shams-Eldin H."/>
            <person name="Usmani-Brown S."/>
            <person name="Bringaud F."/>
            <person name="Wincker P."/>
            <person name="Vivares C.P."/>
            <person name="Schwarz R.T."/>
            <person name="Schetters T.P."/>
            <person name="Krause P.J."/>
            <person name="Gorenflot A."/>
            <person name="Berry V."/>
            <person name="Barbe V."/>
            <person name="Ben Mamoun C."/>
        </authorList>
    </citation>
    <scope>NUCLEOTIDE SEQUENCE [LARGE SCALE GENOMIC DNA]</scope>
    <source>
        <strain evidence="2 3">RI</strain>
    </source>
</reference>
<accession>I7IST4</accession>
<dbReference type="KEGG" id="bmic:BmR1_04g08375"/>
<feature type="transmembrane region" description="Helical" evidence="1">
    <location>
        <begin position="59"/>
        <end position="79"/>
    </location>
</feature>
<name>I7IST4_BABMR</name>
<reference evidence="2 3" key="2">
    <citation type="journal article" date="2013" name="PLoS ONE">
        <title>Whole genome mapping and re-organization of the nuclear and mitochondrial genomes of Babesia microti isolates.</title>
        <authorList>
            <person name="Cornillot E."/>
            <person name="Dassouli A."/>
            <person name="Garg A."/>
            <person name="Pachikara N."/>
            <person name="Randazzo S."/>
            <person name="Depoix D."/>
            <person name="Carcy B."/>
            <person name="Delbecq S."/>
            <person name="Frutos R."/>
            <person name="Silva J.C."/>
            <person name="Sutton R."/>
            <person name="Krause P.J."/>
            <person name="Mamoun C.B."/>
        </authorList>
    </citation>
    <scope>NUCLEOTIDE SEQUENCE [LARGE SCALE GENOMIC DNA]</scope>
    <source>
        <strain evidence="2 3">RI</strain>
    </source>
</reference>
<sequence length="379" mass="41707">MSKLAFESTTDLFIKNLSWNNVEKYLTQPTLVTAEVLFVTLTLLNVYIIHTLFKQVAPIPIFVTWWQLAQGLYTAYLLGEFGTVYPKFALFPPVNFDNSLLRSLALPTMAYVGMLAAANMLLSAAPTACTFSIMAAGAVAAHHAARFIACGEEYMPLRWKGIGILLLAFAIGITDSNIAPGHILPIACGYAALAALFRAGCMDRCLHLVGGRGNTLHNHQHLLGTLILPFIFLISGEITTFFARMPLNFTKIKTWHVWGCFVTIGALPFVKNVVSNRLIRRTGQGPWRCLELVAVLLLFFIGSSSQPNTWQIWASTSFVVLGRLLVAIDVINNMSSNLLYSNSQSSEFGDPVGLDSPSTLQQTTTPFIQKEEAVDHEMT</sequence>
<evidence type="ECO:0000313" key="2">
    <source>
        <dbReference type="EMBL" id="CCF75856.1"/>
    </source>
</evidence>
<evidence type="ECO:0000313" key="3">
    <source>
        <dbReference type="Proteomes" id="UP000002899"/>
    </source>
</evidence>
<feature type="transmembrane region" description="Helical" evidence="1">
    <location>
        <begin position="157"/>
        <end position="173"/>
    </location>
</feature>
<organism evidence="2 3">
    <name type="scientific">Babesia microti (strain RI)</name>
    <dbReference type="NCBI Taxonomy" id="1133968"/>
    <lineage>
        <taxon>Eukaryota</taxon>
        <taxon>Sar</taxon>
        <taxon>Alveolata</taxon>
        <taxon>Apicomplexa</taxon>
        <taxon>Aconoidasida</taxon>
        <taxon>Piroplasmida</taxon>
        <taxon>Babesiidae</taxon>
        <taxon>Babesia</taxon>
    </lineage>
</organism>
<keyword evidence="1" id="KW-1133">Transmembrane helix</keyword>
<dbReference type="AlphaFoldDB" id="I7IST4"/>
<dbReference type="Proteomes" id="UP000002899">
    <property type="component" value="Chromosome IV"/>
</dbReference>
<feature type="transmembrane region" description="Helical" evidence="1">
    <location>
        <begin position="179"/>
        <end position="201"/>
    </location>
</feature>
<gene>
    <name evidence="2" type="ORF">BmR1_04g08375</name>
</gene>
<dbReference type="RefSeq" id="XP_012650264.1">
    <property type="nucleotide sequence ID" value="XM_012794810.1"/>
</dbReference>
<protein>
    <submittedName>
        <fullName evidence="2">GAP40</fullName>
    </submittedName>
</protein>
<dbReference type="GeneID" id="24426309"/>
<evidence type="ECO:0000256" key="1">
    <source>
        <dbReference type="SAM" id="Phobius"/>
    </source>
</evidence>
<feature type="transmembrane region" description="Helical" evidence="1">
    <location>
        <begin position="255"/>
        <end position="274"/>
    </location>
</feature>
<keyword evidence="1" id="KW-0812">Transmembrane</keyword>
<keyword evidence="3" id="KW-1185">Reference proteome</keyword>
<dbReference type="VEuPathDB" id="PiroplasmaDB:BmR1_04g08375"/>
<dbReference type="EMBL" id="LN871599">
    <property type="protein sequence ID" value="CCF75856.1"/>
    <property type="molecule type" value="Genomic_DNA"/>
</dbReference>
<reference evidence="2 3" key="3">
    <citation type="journal article" date="2016" name="Sci. Rep.">
        <title>Genome-wide diversity and gene expression profiling of Babesia microti isolates identify polymorphic genes that mediate host-pathogen interactions.</title>
        <authorList>
            <person name="Silva J.C."/>
            <person name="Cornillot E."/>
            <person name="McCracken C."/>
            <person name="Usmani-Brown S."/>
            <person name="Dwivedi A."/>
            <person name="Ifeonu O.O."/>
            <person name="Crabtree J."/>
            <person name="Gotia H.T."/>
            <person name="Virji A.Z."/>
            <person name="Reynes C."/>
            <person name="Colinge J."/>
            <person name="Kumar V."/>
            <person name="Lawres L."/>
            <person name="Pazzi J.E."/>
            <person name="Pablo J.V."/>
            <person name="Hung C."/>
            <person name="Brancato J."/>
            <person name="Kumari P."/>
            <person name="Orvis J."/>
            <person name="Tretina K."/>
            <person name="Chibucos M."/>
            <person name="Ott S."/>
            <person name="Sadzewicz L."/>
            <person name="Sengamalay N."/>
            <person name="Shetty A.C."/>
            <person name="Su Q."/>
            <person name="Tallon L."/>
            <person name="Fraser C.M."/>
            <person name="Frutos R."/>
            <person name="Molina D.M."/>
            <person name="Krause P.J."/>
            <person name="Ben Mamoun C."/>
        </authorList>
    </citation>
    <scope>NUCLEOTIDE SEQUENCE [LARGE SCALE GENOMIC DNA]</scope>
    <source>
        <strain evidence="2 3">RI</strain>
    </source>
</reference>
<feature type="transmembrane region" description="Helical" evidence="1">
    <location>
        <begin position="31"/>
        <end position="53"/>
    </location>
</feature>
<feature type="transmembrane region" description="Helical" evidence="1">
    <location>
        <begin position="286"/>
        <end position="304"/>
    </location>
</feature>
<proteinExistence type="predicted"/>
<feature type="transmembrane region" description="Helical" evidence="1">
    <location>
        <begin position="124"/>
        <end position="145"/>
    </location>
</feature>
<dbReference type="OrthoDB" id="363842at2759"/>
<feature type="transmembrane region" description="Helical" evidence="1">
    <location>
        <begin position="310"/>
        <end position="331"/>
    </location>
</feature>
<feature type="transmembrane region" description="Helical" evidence="1">
    <location>
        <begin position="222"/>
        <end position="243"/>
    </location>
</feature>
<keyword evidence="1" id="KW-0472">Membrane</keyword>